<keyword evidence="2" id="KW-1185">Reference proteome</keyword>
<comment type="caution">
    <text evidence="1">The sequence shown here is derived from an EMBL/GenBank/DDBJ whole genome shotgun (WGS) entry which is preliminary data.</text>
</comment>
<proteinExistence type="predicted"/>
<accession>A0ABT5UHW1</accession>
<dbReference type="RefSeq" id="WP_274692268.1">
    <property type="nucleotide sequence ID" value="NZ_JAPMOU010000109.1"/>
</dbReference>
<evidence type="ECO:0000313" key="1">
    <source>
        <dbReference type="EMBL" id="MDE1465969.1"/>
    </source>
</evidence>
<reference evidence="1 2" key="1">
    <citation type="submission" date="2022-11" db="EMBL/GenBank/DDBJ databases">
        <title>Spartinivicinus poritis sp. nov., isolated from scleractinian coral Porites lutea.</title>
        <authorList>
            <person name="Zhang G."/>
            <person name="Cai L."/>
            <person name="Wei Q."/>
        </authorList>
    </citation>
    <scope>NUCLEOTIDE SEQUENCE [LARGE SCALE GENOMIC DNA]</scope>
    <source>
        <strain evidence="1 2">A2-2</strain>
    </source>
</reference>
<sequence>MPKNILLTGSAMHHQLCFFTEDAEQFGLNCAVVIHKLVFHGAQNWHEQRNIYPDSTGKKRVWVYNSISGWLQWFEYFTPHQIEYSLNKLVKKGVLVKGQFNKKGYHRPIWYAFVDQEKYFNRTSDCYLNCVKPTSGVVNLGQLEKAVITQPTDKWPKPSKLTTEKSVNNQQLLLEWFDQIFWPRYPLKKEKFRAIKVILKLKPDSDLQAKIMNGLNNQIIERHLKISANQWVADWKHPTTWLNNRCWEDEVQLVVKSPESTNGTDWQTYLAKNKSMIELGYITEQQLYQLWLAKENPPKNNNYQSRGGQWIEGEVIQ</sequence>
<gene>
    <name evidence="1" type="ORF">ORQ98_28820</name>
</gene>
<name>A0ABT5UHW1_9GAMM</name>
<dbReference type="EMBL" id="JAPMOU010000109">
    <property type="protein sequence ID" value="MDE1465969.1"/>
    <property type="molecule type" value="Genomic_DNA"/>
</dbReference>
<evidence type="ECO:0000313" key="2">
    <source>
        <dbReference type="Proteomes" id="UP001528823"/>
    </source>
</evidence>
<dbReference type="Proteomes" id="UP001528823">
    <property type="component" value="Unassembled WGS sequence"/>
</dbReference>
<protein>
    <submittedName>
        <fullName evidence="1">Uncharacterized protein</fullName>
    </submittedName>
</protein>
<organism evidence="1 2">
    <name type="scientific">Spartinivicinus poritis</name>
    <dbReference type="NCBI Taxonomy" id="2994640"/>
    <lineage>
        <taxon>Bacteria</taxon>
        <taxon>Pseudomonadati</taxon>
        <taxon>Pseudomonadota</taxon>
        <taxon>Gammaproteobacteria</taxon>
        <taxon>Oceanospirillales</taxon>
        <taxon>Zooshikellaceae</taxon>
        <taxon>Spartinivicinus</taxon>
    </lineage>
</organism>